<evidence type="ECO:0000313" key="2">
    <source>
        <dbReference type="EMBL" id="CAF1530950.1"/>
    </source>
</evidence>
<keyword evidence="4" id="KW-1185">Reference proteome</keyword>
<protein>
    <submittedName>
        <fullName evidence="2">Uncharacterized protein</fullName>
    </submittedName>
</protein>
<evidence type="ECO:0000313" key="4">
    <source>
        <dbReference type="Proteomes" id="UP000663829"/>
    </source>
</evidence>
<feature type="region of interest" description="Disordered" evidence="1">
    <location>
        <begin position="35"/>
        <end position="76"/>
    </location>
</feature>
<dbReference type="EMBL" id="CAJOBC010090358">
    <property type="protein sequence ID" value="CAF4390208.1"/>
    <property type="molecule type" value="Genomic_DNA"/>
</dbReference>
<dbReference type="OrthoDB" id="6152204at2759"/>
<name>A0A815V3V1_9BILA</name>
<dbReference type="EMBL" id="CAJNOQ010024775">
    <property type="protein sequence ID" value="CAF1530950.1"/>
    <property type="molecule type" value="Genomic_DNA"/>
</dbReference>
<comment type="caution">
    <text evidence="2">The sequence shown here is derived from an EMBL/GenBank/DDBJ whole genome shotgun (WGS) entry which is preliminary data.</text>
</comment>
<evidence type="ECO:0000313" key="3">
    <source>
        <dbReference type="EMBL" id="CAF4390208.1"/>
    </source>
</evidence>
<organism evidence="2 4">
    <name type="scientific">Didymodactylos carnosus</name>
    <dbReference type="NCBI Taxonomy" id="1234261"/>
    <lineage>
        <taxon>Eukaryota</taxon>
        <taxon>Metazoa</taxon>
        <taxon>Spiralia</taxon>
        <taxon>Gnathifera</taxon>
        <taxon>Rotifera</taxon>
        <taxon>Eurotatoria</taxon>
        <taxon>Bdelloidea</taxon>
        <taxon>Philodinida</taxon>
        <taxon>Philodinidae</taxon>
        <taxon>Didymodactylos</taxon>
    </lineage>
</organism>
<gene>
    <name evidence="2" type="ORF">GPM918_LOCUS38047</name>
    <name evidence="3" type="ORF">SRO942_LOCUS38842</name>
</gene>
<dbReference type="AlphaFoldDB" id="A0A815V3V1"/>
<evidence type="ECO:0000256" key="1">
    <source>
        <dbReference type="SAM" id="MobiDB-lite"/>
    </source>
</evidence>
<dbReference type="Proteomes" id="UP000663829">
    <property type="component" value="Unassembled WGS sequence"/>
</dbReference>
<accession>A0A815V3V1</accession>
<feature type="compositionally biased region" description="Basic residues" evidence="1">
    <location>
        <begin position="35"/>
        <end position="47"/>
    </location>
</feature>
<reference evidence="2" key="1">
    <citation type="submission" date="2021-02" db="EMBL/GenBank/DDBJ databases">
        <authorList>
            <person name="Nowell W R."/>
        </authorList>
    </citation>
    <scope>NUCLEOTIDE SEQUENCE</scope>
</reference>
<dbReference type="Proteomes" id="UP000681722">
    <property type="component" value="Unassembled WGS sequence"/>
</dbReference>
<sequence>MTLDNYEFVADPCITAATITIHDEEEEDLSIRRGGLRNHSKRTKKPAFRPTTTNNYHDDVNRLPTTQSKTGRKTTKTKLPAIDRETMFSRWSAYDKNRGARTLEEHYEQVVLAYPKFGYIQKPLYGKNFDYEDIVVDILHMKLRICDQMLKHAIKIACDVTTANATQKDALQQLQNAFTFFTAFNTKQHICPQKLPLSRKN</sequence>
<proteinExistence type="predicted"/>